<dbReference type="EMBL" id="MN739482">
    <property type="protein sequence ID" value="QHT07554.1"/>
    <property type="molecule type" value="Genomic_DNA"/>
</dbReference>
<proteinExistence type="predicted"/>
<reference evidence="1" key="1">
    <citation type="journal article" date="2020" name="Nature">
        <title>Giant virus diversity and host interactions through global metagenomics.</title>
        <authorList>
            <person name="Schulz F."/>
            <person name="Roux S."/>
            <person name="Paez-Espino D."/>
            <person name="Jungbluth S."/>
            <person name="Walsh D.A."/>
            <person name="Denef V.J."/>
            <person name="McMahon K.D."/>
            <person name="Konstantinidis K.T."/>
            <person name="Eloe-Fadrosh E.A."/>
            <person name="Kyrpides N.C."/>
            <person name="Woyke T."/>
        </authorList>
    </citation>
    <scope>NUCLEOTIDE SEQUENCE</scope>
    <source>
        <strain evidence="1">GVMAG-M-3300021963-12</strain>
    </source>
</reference>
<organism evidence="1">
    <name type="scientific">viral metagenome</name>
    <dbReference type="NCBI Taxonomy" id="1070528"/>
    <lineage>
        <taxon>unclassified sequences</taxon>
        <taxon>metagenomes</taxon>
        <taxon>organismal metagenomes</taxon>
    </lineage>
</organism>
<protein>
    <submittedName>
        <fullName evidence="1">Uncharacterized protein</fullName>
    </submittedName>
</protein>
<evidence type="ECO:0000313" key="1">
    <source>
        <dbReference type="EMBL" id="QHT07554.1"/>
    </source>
</evidence>
<name>A0A6C0CUX7_9ZZZZ</name>
<accession>A0A6C0CUX7</accession>
<sequence length="120" mass="13078">MPMPASASDWIRFKKLKASVGYDSVVYGTEDIQNPQTLLSASRAGGIGRTRREASKWTDFAAAQQHDFITVSEFSGTVGSFGRRLNRTQLCANGTTCLTSVLNTKPGILTSATYQRSRIV</sequence>
<dbReference type="AlphaFoldDB" id="A0A6C0CUX7"/>